<keyword evidence="1" id="KW-0812">Transmembrane</keyword>
<evidence type="ECO:0000313" key="3">
    <source>
        <dbReference type="Proteomes" id="UP000034022"/>
    </source>
</evidence>
<dbReference type="PATRIC" id="fig|1618638.3.peg.507"/>
<proteinExistence type="predicted"/>
<accession>A0A0G0JSL5</accession>
<dbReference type="Proteomes" id="UP000034022">
    <property type="component" value="Unassembled WGS sequence"/>
</dbReference>
<comment type="caution">
    <text evidence="2">The sequence shown here is derived from an EMBL/GenBank/DDBJ whole genome shotgun (WGS) entry which is preliminary data.</text>
</comment>
<sequence>MIIRMKYKKTIIIIILVLVAFAISGFFLVLNTKSQVKDLFRMNKELQEAGYYMGDFEFKMMGILYWLDKGEFYRALAHLNKLHTQFETKKGLIKMPKFANKDEEIEFYLNLQNPKTGAFIDDIYPYATYNEVTENIINHLDTLTKESGQTLKLKYLLKYLDEINTPEKLKVFLDDVAYVGWISTKFPQTSYVFARSILSYSNGEGVIEEKGFYKFSDEWKQALLQWFYENQDSETGFWGPRSRDGHKLLEKDLTNTASIIKAFVDKDGNNLNPSFSLRYGSQMFKTALEVMSEPAPDVDDLDEWHEWELKMGKGTYMLTRYVWQYALEEDKARAKELIENLVRTNFANCYIPEEGAFSYYPNGEHASLDGSGFFSIFKDIGALSSEKQGKLWGASEKLITDLGTQKTSVLIEKDFELISGKKEINSLRVYKTEADYNNLMLGVYAIIYPDKSSILDIIELTAKMKKWIDATPLTMGNWTSKEEVRQELEAVDFEEAPVYEKPAGIEKLNTFLQENGKAVVVGFDALQIPRYRITFEL</sequence>
<reference evidence="2 3" key="1">
    <citation type="journal article" date="2015" name="Nature">
        <title>rRNA introns, odd ribosomes, and small enigmatic genomes across a large radiation of phyla.</title>
        <authorList>
            <person name="Brown C.T."/>
            <person name="Hug L.A."/>
            <person name="Thomas B.C."/>
            <person name="Sharon I."/>
            <person name="Castelle C.J."/>
            <person name="Singh A."/>
            <person name="Wilkins M.J."/>
            <person name="Williams K.H."/>
            <person name="Banfield J.F."/>
        </authorList>
    </citation>
    <scope>NUCLEOTIDE SEQUENCE [LARGE SCALE GENOMIC DNA]</scope>
</reference>
<evidence type="ECO:0000313" key="2">
    <source>
        <dbReference type="EMBL" id="KKQ70548.1"/>
    </source>
</evidence>
<name>A0A0G0JSL5_9BACT</name>
<dbReference type="AlphaFoldDB" id="A0A0G0JSL5"/>
<protein>
    <submittedName>
        <fullName evidence="2">Uncharacterized protein</fullName>
    </submittedName>
</protein>
<keyword evidence="1" id="KW-0472">Membrane</keyword>
<organism evidence="2 3">
    <name type="scientific">Candidatus Falkowbacteria bacterium GW2011_GWE1_38_31</name>
    <dbReference type="NCBI Taxonomy" id="1618638"/>
    <lineage>
        <taxon>Bacteria</taxon>
        <taxon>Candidatus Falkowiibacteriota</taxon>
    </lineage>
</organism>
<evidence type="ECO:0000256" key="1">
    <source>
        <dbReference type="SAM" id="Phobius"/>
    </source>
</evidence>
<dbReference type="EMBL" id="LBUU01000004">
    <property type="protein sequence ID" value="KKQ70548.1"/>
    <property type="molecule type" value="Genomic_DNA"/>
</dbReference>
<gene>
    <name evidence="2" type="ORF">US91_C0004G0033</name>
</gene>
<keyword evidence="1" id="KW-1133">Transmembrane helix</keyword>
<feature type="transmembrane region" description="Helical" evidence="1">
    <location>
        <begin position="12"/>
        <end position="30"/>
    </location>
</feature>